<dbReference type="GO" id="GO:0005737">
    <property type="term" value="C:cytoplasm"/>
    <property type="evidence" value="ECO:0007669"/>
    <property type="project" value="TreeGrafter"/>
</dbReference>
<protein>
    <recommendedName>
        <fullName evidence="5">Peptide methionine sulfoxide reductase MsrA</fullName>
        <shortName evidence="5">Protein-methionine-S-oxide reductase</shortName>
        <ecNumber evidence="5">1.8.4.11</ecNumber>
    </recommendedName>
    <alternativeName>
        <fullName evidence="5">Peptide-methionine (S)-S-oxide reductase</fullName>
        <shortName evidence="5">Peptide Met(O) reductase</shortName>
    </alternativeName>
</protein>
<proteinExistence type="inferred from homology"/>
<feature type="domain" description="Peptide methionine sulphoxide reductase MsrA" evidence="6">
    <location>
        <begin position="50"/>
        <end position="201"/>
    </location>
</feature>
<comment type="catalytic activity">
    <reaction evidence="3 5">
        <text>L-methionyl-[protein] + [thioredoxin]-disulfide + H2O = L-methionyl-(S)-S-oxide-[protein] + [thioredoxin]-dithiol</text>
        <dbReference type="Rhea" id="RHEA:14217"/>
        <dbReference type="Rhea" id="RHEA-COMP:10698"/>
        <dbReference type="Rhea" id="RHEA-COMP:10700"/>
        <dbReference type="Rhea" id="RHEA-COMP:12313"/>
        <dbReference type="Rhea" id="RHEA-COMP:12315"/>
        <dbReference type="ChEBI" id="CHEBI:15377"/>
        <dbReference type="ChEBI" id="CHEBI:16044"/>
        <dbReference type="ChEBI" id="CHEBI:29950"/>
        <dbReference type="ChEBI" id="CHEBI:44120"/>
        <dbReference type="ChEBI" id="CHEBI:50058"/>
        <dbReference type="EC" id="1.8.4.11"/>
    </reaction>
</comment>
<keyword evidence="8" id="KW-1185">Reference proteome</keyword>
<evidence type="ECO:0000256" key="5">
    <source>
        <dbReference type="HAMAP-Rule" id="MF_01401"/>
    </source>
</evidence>
<accession>A0A919RGQ1</accession>
<dbReference type="GO" id="GO:0008113">
    <property type="term" value="F:peptide-methionine (S)-S-oxide reductase activity"/>
    <property type="evidence" value="ECO:0007669"/>
    <property type="project" value="UniProtKB-UniRule"/>
</dbReference>
<dbReference type="AlphaFoldDB" id="A0A919RGQ1"/>
<comment type="function">
    <text evidence="5">Has an important function as a repair enzyme for proteins that have been inactivated by oxidation. Catalyzes the reversible oxidation-reduction of methionine sulfoxide in proteins to methionine.</text>
</comment>
<feature type="active site" evidence="5">
    <location>
        <position position="55"/>
    </location>
</feature>
<dbReference type="Gene3D" id="3.30.1060.10">
    <property type="entry name" value="Peptide methionine sulphoxide reductase MsrA"/>
    <property type="match status" value="1"/>
</dbReference>
<evidence type="ECO:0000256" key="4">
    <source>
        <dbReference type="ARBA" id="ARBA00048782"/>
    </source>
</evidence>
<name>A0A919RGQ1_9ACTN</name>
<dbReference type="InterPro" id="IPR050162">
    <property type="entry name" value="MsrA_MetSO_reductase"/>
</dbReference>
<dbReference type="HAMAP" id="MF_01401">
    <property type="entry name" value="MsrA"/>
    <property type="match status" value="1"/>
</dbReference>
<dbReference type="PANTHER" id="PTHR42799:SF2">
    <property type="entry name" value="MITOCHONDRIAL PEPTIDE METHIONINE SULFOXIDE REDUCTASE"/>
    <property type="match status" value="1"/>
</dbReference>
<organism evidence="7 8">
    <name type="scientific">Sinosporangium siamense</name>
    <dbReference type="NCBI Taxonomy" id="1367973"/>
    <lineage>
        <taxon>Bacteria</taxon>
        <taxon>Bacillati</taxon>
        <taxon>Actinomycetota</taxon>
        <taxon>Actinomycetes</taxon>
        <taxon>Streptosporangiales</taxon>
        <taxon>Streptosporangiaceae</taxon>
        <taxon>Sinosporangium</taxon>
    </lineage>
</organism>
<comment type="catalytic activity">
    <reaction evidence="4 5">
        <text>[thioredoxin]-disulfide + L-methionine + H2O = L-methionine (S)-S-oxide + [thioredoxin]-dithiol</text>
        <dbReference type="Rhea" id="RHEA:19993"/>
        <dbReference type="Rhea" id="RHEA-COMP:10698"/>
        <dbReference type="Rhea" id="RHEA-COMP:10700"/>
        <dbReference type="ChEBI" id="CHEBI:15377"/>
        <dbReference type="ChEBI" id="CHEBI:29950"/>
        <dbReference type="ChEBI" id="CHEBI:50058"/>
        <dbReference type="ChEBI" id="CHEBI:57844"/>
        <dbReference type="ChEBI" id="CHEBI:58772"/>
        <dbReference type="EC" id="1.8.4.11"/>
    </reaction>
</comment>
<dbReference type="FunFam" id="3.30.1060.10:FF:000001">
    <property type="entry name" value="Peptide methionine sulfoxide reductase MsrA"/>
    <property type="match status" value="1"/>
</dbReference>
<gene>
    <name evidence="5 7" type="primary">msrA</name>
    <name evidence="7" type="ORF">Ssi02_37920</name>
</gene>
<dbReference type="Proteomes" id="UP000606172">
    <property type="component" value="Unassembled WGS sequence"/>
</dbReference>
<dbReference type="SUPFAM" id="SSF55068">
    <property type="entry name" value="Peptide methionine sulfoxide reductase"/>
    <property type="match status" value="1"/>
</dbReference>
<keyword evidence="2 5" id="KW-0560">Oxidoreductase</keyword>
<comment type="similarity">
    <text evidence="1 5">Belongs to the MsrA Met sulfoxide reductase family.</text>
</comment>
<sequence>MGWLFGNKTTMVTREDALPGRPTPIPVPPRHAVLDAPLAPPYPAGVEIADFGLGCFWGAERKFWQTPGVVTTAVGYQGGYTENPTYEETCSGRTGHTEVVRVVFDPAKVSYEELLKVFWEAHDPTQGMRQGNDIGTQYRSAIYTHSPEQEKAALASRDAYQTVLTANGYPAITTEIAPAPEFYFAEDYHQQYLFKNPGGYCGIGGTGVSCPVGLTSGEA</sequence>
<dbReference type="Pfam" id="PF01625">
    <property type="entry name" value="PMSR"/>
    <property type="match status" value="1"/>
</dbReference>
<dbReference type="PANTHER" id="PTHR42799">
    <property type="entry name" value="MITOCHONDRIAL PEPTIDE METHIONINE SULFOXIDE REDUCTASE"/>
    <property type="match status" value="1"/>
</dbReference>
<reference evidence="7" key="1">
    <citation type="submission" date="2021-01" db="EMBL/GenBank/DDBJ databases">
        <title>Whole genome shotgun sequence of Sinosporangium siamense NBRC 109515.</title>
        <authorList>
            <person name="Komaki H."/>
            <person name="Tamura T."/>
        </authorList>
    </citation>
    <scope>NUCLEOTIDE SEQUENCE</scope>
    <source>
        <strain evidence="7">NBRC 109515</strain>
    </source>
</reference>
<dbReference type="NCBIfam" id="TIGR00401">
    <property type="entry name" value="msrA"/>
    <property type="match status" value="1"/>
</dbReference>
<comment type="caution">
    <text evidence="7">The sequence shown here is derived from an EMBL/GenBank/DDBJ whole genome shotgun (WGS) entry which is preliminary data.</text>
</comment>
<dbReference type="GO" id="GO:0034599">
    <property type="term" value="P:cellular response to oxidative stress"/>
    <property type="evidence" value="ECO:0007669"/>
    <property type="project" value="TreeGrafter"/>
</dbReference>
<dbReference type="InterPro" id="IPR002569">
    <property type="entry name" value="Met_Sox_Rdtase_MsrA_dom"/>
</dbReference>
<dbReference type="EC" id="1.8.4.11" evidence="5"/>
<evidence type="ECO:0000313" key="8">
    <source>
        <dbReference type="Proteomes" id="UP000606172"/>
    </source>
</evidence>
<evidence type="ECO:0000256" key="3">
    <source>
        <dbReference type="ARBA" id="ARBA00047806"/>
    </source>
</evidence>
<evidence type="ECO:0000256" key="2">
    <source>
        <dbReference type="ARBA" id="ARBA00023002"/>
    </source>
</evidence>
<dbReference type="EMBL" id="BOOW01000023">
    <property type="protein sequence ID" value="GII93561.1"/>
    <property type="molecule type" value="Genomic_DNA"/>
</dbReference>
<evidence type="ECO:0000313" key="7">
    <source>
        <dbReference type="EMBL" id="GII93561.1"/>
    </source>
</evidence>
<dbReference type="InterPro" id="IPR036509">
    <property type="entry name" value="Met_Sox_Rdtase_MsrA_sf"/>
</dbReference>
<evidence type="ECO:0000256" key="1">
    <source>
        <dbReference type="ARBA" id="ARBA00005591"/>
    </source>
</evidence>
<evidence type="ECO:0000259" key="6">
    <source>
        <dbReference type="Pfam" id="PF01625"/>
    </source>
</evidence>
<dbReference type="RefSeq" id="WP_204027062.1">
    <property type="nucleotide sequence ID" value="NZ_BOOW01000023.1"/>
</dbReference>